<accession>A0ABQ9I483</accession>
<evidence type="ECO:0000256" key="1">
    <source>
        <dbReference type="SAM" id="MobiDB-lite"/>
    </source>
</evidence>
<feature type="compositionally biased region" description="Basic and acidic residues" evidence="1">
    <location>
        <begin position="108"/>
        <end position="117"/>
    </location>
</feature>
<reference evidence="2 3" key="1">
    <citation type="submission" date="2023-02" db="EMBL/GenBank/DDBJ databases">
        <title>LHISI_Scaffold_Assembly.</title>
        <authorList>
            <person name="Stuart O.P."/>
            <person name="Cleave R."/>
            <person name="Magrath M.J.L."/>
            <person name="Mikheyev A.S."/>
        </authorList>
    </citation>
    <scope>NUCLEOTIDE SEQUENCE [LARGE SCALE GENOMIC DNA]</scope>
    <source>
        <strain evidence="2">Daus_M_001</strain>
        <tissue evidence="2">Leg muscle</tissue>
    </source>
</reference>
<evidence type="ECO:0000313" key="3">
    <source>
        <dbReference type="Proteomes" id="UP001159363"/>
    </source>
</evidence>
<feature type="compositionally biased region" description="Polar residues" evidence="1">
    <location>
        <begin position="273"/>
        <end position="285"/>
    </location>
</feature>
<name>A0ABQ9I483_9NEOP</name>
<feature type="compositionally biased region" description="Low complexity" evidence="1">
    <location>
        <begin position="466"/>
        <end position="478"/>
    </location>
</feature>
<dbReference type="Proteomes" id="UP001159363">
    <property type="component" value="Chromosome 2"/>
</dbReference>
<dbReference type="EMBL" id="JARBHB010000002">
    <property type="protein sequence ID" value="KAJ8891467.1"/>
    <property type="molecule type" value="Genomic_DNA"/>
</dbReference>
<feature type="region of interest" description="Disordered" evidence="1">
    <location>
        <begin position="11"/>
        <end position="47"/>
    </location>
</feature>
<feature type="region of interest" description="Disordered" evidence="1">
    <location>
        <begin position="244"/>
        <end position="313"/>
    </location>
</feature>
<feature type="region of interest" description="Disordered" evidence="1">
    <location>
        <begin position="373"/>
        <end position="429"/>
    </location>
</feature>
<protein>
    <submittedName>
        <fullName evidence="2">Uncharacterized protein</fullName>
    </submittedName>
</protein>
<feature type="compositionally biased region" description="Polar residues" evidence="1">
    <location>
        <begin position="244"/>
        <end position="257"/>
    </location>
</feature>
<comment type="caution">
    <text evidence="2">The sequence shown here is derived from an EMBL/GenBank/DDBJ whole genome shotgun (WGS) entry which is preliminary data.</text>
</comment>
<evidence type="ECO:0000313" key="2">
    <source>
        <dbReference type="EMBL" id="KAJ8891467.1"/>
    </source>
</evidence>
<feature type="region of interest" description="Disordered" evidence="1">
    <location>
        <begin position="87"/>
        <end position="117"/>
    </location>
</feature>
<feature type="region of interest" description="Disordered" evidence="1">
    <location>
        <begin position="160"/>
        <end position="190"/>
    </location>
</feature>
<sequence>MLNCCVVLLQSPSGPSVSDSDEEPVHKHPRLSGDISSDHLTDDGSYFEDDLEELSVMDTSPSSAPQTDEDAAMVGTRTEHTALLNGNCHSNSADVNDNYKSPTSSIPDQRDCRFDTSTRHRPNFGSFYFRHHDTDSEQDRSSGSLAKLLSSQKLCPVVSGLDESSDEEWTYTNGGKWKEQHAEEEEPPPRETIEKLVIQAEELVTTELTVTRVFEPLIFTADNKTKARRVRDWLRLHPEAPVQLQDSCDASGEYTTGDSDEEKGSDTSEDHNGSVSTCRQLSRSVAGSAEAFHDPDTTPVADKPLPMAHPSPDHPKLDWVQVVMRCRRQLGSGERPWSVSALSQLGMGMVSAEDAIANFSISESALHQLLGSTTPTAVTTLPPTEETASGSLRRRKVRTRRRTLGRKSDSGSGGGSGGSGGSDTQQKKMEAALASGKTLFGRSKSGKIHNSGYDGSQVTEEVVDTGFTGSFSGSPSTPRAAVATRSTSDPAVLGESTSGEDDTKEPSPMFKLGPGAGLVTVAPSVGLAEEQMSSFSEQAWDNYQVRETFNPLALCACRADFMLLSYL</sequence>
<feature type="compositionally biased region" description="Basic and acidic residues" evidence="1">
    <location>
        <begin position="176"/>
        <end position="190"/>
    </location>
</feature>
<feature type="compositionally biased region" description="Basic and acidic residues" evidence="1">
    <location>
        <begin position="262"/>
        <end position="272"/>
    </location>
</feature>
<proteinExistence type="predicted"/>
<organism evidence="2 3">
    <name type="scientific">Dryococelus australis</name>
    <dbReference type="NCBI Taxonomy" id="614101"/>
    <lineage>
        <taxon>Eukaryota</taxon>
        <taxon>Metazoa</taxon>
        <taxon>Ecdysozoa</taxon>
        <taxon>Arthropoda</taxon>
        <taxon>Hexapoda</taxon>
        <taxon>Insecta</taxon>
        <taxon>Pterygota</taxon>
        <taxon>Neoptera</taxon>
        <taxon>Polyneoptera</taxon>
        <taxon>Phasmatodea</taxon>
        <taxon>Verophasmatodea</taxon>
        <taxon>Anareolatae</taxon>
        <taxon>Phasmatidae</taxon>
        <taxon>Eurycanthinae</taxon>
        <taxon>Dryococelus</taxon>
    </lineage>
</organism>
<feature type="compositionally biased region" description="Low complexity" evidence="1">
    <location>
        <begin position="373"/>
        <end position="391"/>
    </location>
</feature>
<feature type="region of interest" description="Disordered" evidence="1">
    <location>
        <begin position="466"/>
        <end position="514"/>
    </location>
</feature>
<feature type="compositionally biased region" description="Polar residues" evidence="1">
    <location>
        <begin position="87"/>
        <end position="107"/>
    </location>
</feature>
<feature type="compositionally biased region" description="Gly residues" evidence="1">
    <location>
        <begin position="411"/>
        <end position="421"/>
    </location>
</feature>
<gene>
    <name evidence="2" type="ORF">PR048_003995</name>
</gene>
<feature type="compositionally biased region" description="Basic residues" evidence="1">
    <location>
        <begin position="392"/>
        <end position="405"/>
    </location>
</feature>
<keyword evidence="3" id="KW-1185">Reference proteome</keyword>